<evidence type="ECO:0000313" key="1">
    <source>
        <dbReference type="EMBL" id="SMO50642.1"/>
    </source>
</evidence>
<sequence>MRPYLLVSATLILLAGCVPVSVYHKAGGTLTRLQNDEVNCQVQALQKVPVNKITRITPIRTLPREVCNSRGHCRIVYMEFGGDVETYDANLPLRQKVEAQCMINKGYQQIELPICENRPTTLPGTMPGLTTNSCAVKTKTGYRAATPG</sequence>
<name>A0A521BTZ1_9RHOB</name>
<dbReference type="RefSeq" id="WP_142492368.1">
    <property type="nucleotide sequence ID" value="NZ_FXTO01000004.1"/>
</dbReference>
<reference evidence="1 2" key="1">
    <citation type="submission" date="2017-05" db="EMBL/GenBank/DDBJ databases">
        <authorList>
            <person name="Varghese N."/>
            <person name="Submissions S."/>
        </authorList>
    </citation>
    <scope>NUCLEOTIDE SEQUENCE [LARGE SCALE GENOMIC DNA]</scope>
    <source>
        <strain evidence="1 2">DSM 29506</strain>
    </source>
</reference>
<keyword evidence="2" id="KW-1185">Reference proteome</keyword>
<protein>
    <submittedName>
        <fullName evidence="1">Uncharacterized protein</fullName>
    </submittedName>
</protein>
<organism evidence="1 2">
    <name type="scientific">Thalassovita litoralis</name>
    <dbReference type="NCBI Taxonomy" id="1010611"/>
    <lineage>
        <taxon>Bacteria</taxon>
        <taxon>Pseudomonadati</taxon>
        <taxon>Pseudomonadota</taxon>
        <taxon>Alphaproteobacteria</taxon>
        <taxon>Rhodobacterales</taxon>
        <taxon>Roseobacteraceae</taxon>
        <taxon>Thalassovita</taxon>
    </lineage>
</organism>
<dbReference type="PROSITE" id="PS51257">
    <property type="entry name" value="PROKAR_LIPOPROTEIN"/>
    <property type="match status" value="1"/>
</dbReference>
<dbReference type="EMBL" id="FXTO01000004">
    <property type="protein sequence ID" value="SMO50642.1"/>
    <property type="molecule type" value="Genomic_DNA"/>
</dbReference>
<dbReference type="AlphaFoldDB" id="A0A521BTZ1"/>
<dbReference type="Proteomes" id="UP000316030">
    <property type="component" value="Unassembled WGS sequence"/>
</dbReference>
<dbReference type="OrthoDB" id="7274329at2"/>
<gene>
    <name evidence="1" type="ORF">SAMN06265173_104109</name>
</gene>
<evidence type="ECO:0000313" key="2">
    <source>
        <dbReference type="Proteomes" id="UP000316030"/>
    </source>
</evidence>
<accession>A0A521BTZ1</accession>
<proteinExistence type="predicted"/>